<evidence type="ECO:0000313" key="2">
    <source>
        <dbReference type="EMBL" id="VEV58079.1"/>
    </source>
</evidence>
<dbReference type="OrthoDB" id="371502at2759"/>
<dbReference type="KEGG" id="pvv:PVVCY_1300130"/>
<evidence type="ECO:0000256" key="1">
    <source>
        <dbReference type="SAM" id="SignalP"/>
    </source>
</evidence>
<keyword evidence="1" id="KW-0732">Signal</keyword>
<dbReference type="VEuPathDB" id="PlasmoDB:PVVCY_1300130"/>
<name>A0A449BXL8_PLAVN</name>
<dbReference type="InterPro" id="IPR006486">
    <property type="entry name" value="PYST_A"/>
</dbReference>
<dbReference type="GeneID" id="59893139"/>
<evidence type="ECO:0000313" key="3">
    <source>
        <dbReference type="Proteomes" id="UP000290582"/>
    </source>
</evidence>
<reference evidence="2 3" key="1">
    <citation type="submission" date="2019-01" db="EMBL/GenBank/DDBJ databases">
        <authorList>
            <person name="Ramaprasad A."/>
        </authorList>
    </citation>
    <scope>NUCLEOTIDE SEQUENCE [LARGE SCALE GENOMIC DNA]</scope>
</reference>
<gene>
    <name evidence="2" type="ORF">PVVCY_1300130</name>
</gene>
<accession>A0A449BXL8</accession>
<organism evidence="2 3">
    <name type="scientific">Plasmodium vinckei vinckei</name>
    <dbReference type="NCBI Taxonomy" id="54757"/>
    <lineage>
        <taxon>Eukaryota</taxon>
        <taxon>Sar</taxon>
        <taxon>Alveolata</taxon>
        <taxon>Apicomplexa</taxon>
        <taxon>Aconoidasida</taxon>
        <taxon>Haemosporida</taxon>
        <taxon>Plasmodiidae</taxon>
        <taxon>Plasmodium</taxon>
        <taxon>Plasmodium (Vinckeia)</taxon>
    </lineage>
</organism>
<dbReference type="SUPFAM" id="SSF55961">
    <property type="entry name" value="Bet v1-like"/>
    <property type="match status" value="1"/>
</dbReference>
<dbReference type="NCBIfam" id="TIGR01599">
    <property type="entry name" value="PYST-A"/>
    <property type="match status" value="1"/>
</dbReference>
<protein>
    <submittedName>
        <fullName evidence="2">Fam-a protein</fullName>
    </submittedName>
</protein>
<dbReference type="RefSeq" id="XP_037490758.1">
    <property type="nucleotide sequence ID" value="XM_037634700.1"/>
</dbReference>
<sequence>MNKFYIQIVLFFLSVSVYLNNKALATEPAPEENTETKPPKRYLTPEEIFAKNKHLLCTNRNEIINAANLMSEAAAHLENHATSKNGYDICKWTRNFNITLSTKKDEGNIIIQKTHFKYYNVDKYKKIINMLWDPNSEHFLDKTSSKRKIARVYNPNLVMIQQRYKSWSEGRDKYFYALAANIEISPYETIIVISSPNVNDGYPSDKEYKNKIVENANLFKLDINSEDDIKNGEIKKTNVNIAGYFIRKICNFIDIIYIESIDGHNIRSRKENIKKTLNNIYSL</sequence>
<feature type="chain" id="PRO_5018993461" evidence="1">
    <location>
        <begin position="26"/>
        <end position="283"/>
    </location>
</feature>
<proteinExistence type="predicted"/>
<feature type="signal peptide" evidence="1">
    <location>
        <begin position="1"/>
        <end position="25"/>
    </location>
</feature>
<dbReference type="Proteomes" id="UP000290582">
    <property type="component" value="Chromosome PVVCY_13"/>
</dbReference>
<dbReference type="EMBL" id="LR215069">
    <property type="protein sequence ID" value="VEV58079.1"/>
    <property type="molecule type" value="Genomic_DNA"/>
</dbReference>
<dbReference type="AlphaFoldDB" id="A0A449BXL8"/>